<feature type="compositionally biased region" description="Basic and acidic residues" evidence="5">
    <location>
        <begin position="451"/>
        <end position="463"/>
    </location>
</feature>
<comment type="caution">
    <text evidence="8">The sequence shown here is derived from an EMBL/GenBank/DDBJ whole genome shotgun (WGS) entry which is preliminary data.</text>
</comment>
<dbReference type="SUPFAM" id="SSF81324">
    <property type="entry name" value="Voltage-gated potassium channels"/>
    <property type="match status" value="1"/>
</dbReference>
<dbReference type="GO" id="GO:0001518">
    <property type="term" value="C:voltage-gated sodium channel complex"/>
    <property type="evidence" value="ECO:0007669"/>
    <property type="project" value="TreeGrafter"/>
</dbReference>
<evidence type="ECO:0000313" key="9">
    <source>
        <dbReference type="Proteomes" id="UP001515480"/>
    </source>
</evidence>
<keyword evidence="2 6" id="KW-0812">Transmembrane</keyword>
<dbReference type="PANTHER" id="PTHR10037">
    <property type="entry name" value="VOLTAGE-GATED CATION CHANNEL CALCIUM AND SODIUM"/>
    <property type="match status" value="1"/>
</dbReference>
<comment type="subcellular location">
    <subcellularLocation>
        <location evidence="1">Membrane</location>
        <topology evidence="1">Multi-pass membrane protein</topology>
    </subcellularLocation>
</comment>
<evidence type="ECO:0000256" key="2">
    <source>
        <dbReference type="ARBA" id="ARBA00022692"/>
    </source>
</evidence>
<sequence length="463" mass="51906">MPLAPPPSESADLANSSERAAKAERWQQFLSYVEATNPVVPPRRGILRFQRDAQRMYNHKSVQLGIAALIFANFFANILEAQIDPFGREYPVAFLAVEDTFNYIFLVELIINAYAHWFALFIASKWNWFDVLVVFVGVLSIARVSLPGPFALLRMLRAFRVFRLFKRIKSLQKVIIALLSAVPGMLNAGFINVLIMCIYAIIGVEYFGEFGKGDEHTEEDGAGHILNVSHRFYVNMNNASIESVDSRGLYYGDEYFGTFSRASFTLFQVLTGESWSEIVARPVVFGQREIAGTVYYTSYILLNAFVLINIVIGVLLEKCLTMGDLENHPDDVPLEQEHRKEAAAGTAMVQDMREAHRILQLLHEQVLAMRAVRKEQRQQKAPSAGGQRPLPARKVHAAPTRSPENSASFLKAHALPPPSRRTSKGCGAAAFEPSLASMIARHRGSRQSSTHTRDGERRTLYTI</sequence>
<feature type="transmembrane region" description="Helical" evidence="6">
    <location>
        <begin position="61"/>
        <end position="79"/>
    </location>
</feature>
<evidence type="ECO:0000256" key="1">
    <source>
        <dbReference type="ARBA" id="ARBA00004141"/>
    </source>
</evidence>
<dbReference type="GO" id="GO:0005248">
    <property type="term" value="F:voltage-gated sodium channel activity"/>
    <property type="evidence" value="ECO:0007669"/>
    <property type="project" value="TreeGrafter"/>
</dbReference>
<dbReference type="Gene3D" id="1.20.120.350">
    <property type="entry name" value="Voltage-gated potassium channels. Chain C"/>
    <property type="match status" value="1"/>
</dbReference>
<reference evidence="8 9" key="1">
    <citation type="journal article" date="2024" name="Science">
        <title>Giant polyketide synthase enzymes in the biosynthesis of giant marine polyether toxins.</title>
        <authorList>
            <person name="Fallon T.R."/>
            <person name="Shende V.V."/>
            <person name="Wierzbicki I.H."/>
            <person name="Pendleton A.L."/>
            <person name="Watervoot N.F."/>
            <person name="Auber R.P."/>
            <person name="Gonzalez D.J."/>
            <person name="Wisecaver J.H."/>
            <person name="Moore B.S."/>
        </authorList>
    </citation>
    <scope>NUCLEOTIDE SEQUENCE [LARGE SCALE GENOMIC DNA]</scope>
    <source>
        <strain evidence="8 9">12B1</strain>
    </source>
</reference>
<dbReference type="Pfam" id="PF00520">
    <property type="entry name" value="Ion_trans"/>
    <property type="match status" value="1"/>
</dbReference>
<evidence type="ECO:0000256" key="5">
    <source>
        <dbReference type="SAM" id="MobiDB-lite"/>
    </source>
</evidence>
<accession>A0AB34JX69</accession>
<dbReference type="Gene3D" id="1.10.287.70">
    <property type="match status" value="1"/>
</dbReference>
<name>A0AB34JX69_PRYPA</name>
<feature type="domain" description="Ion transport" evidence="7">
    <location>
        <begin position="62"/>
        <end position="317"/>
    </location>
</feature>
<feature type="transmembrane region" description="Helical" evidence="6">
    <location>
        <begin position="294"/>
        <end position="316"/>
    </location>
</feature>
<dbReference type="InterPro" id="IPR043203">
    <property type="entry name" value="VGCC_Ca_Na"/>
</dbReference>
<dbReference type="AlphaFoldDB" id="A0AB34JX69"/>
<feature type="transmembrane region" description="Helical" evidence="6">
    <location>
        <begin position="174"/>
        <end position="202"/>
    </location>
</feature>
<gene>
    <name evidence="8" type="ORF">AB1Y20_020177</name>
</gene>
<evidence type="ECO:0000256" key="4">
    <source>
        <dbReference type="ARBA" id="ARBA00023136"/>
    </source>
</evidence>
<dbReference type="InterPro" id="IPR005821">
    <property type="entry name" value="Ion_trans_dom"/>
</dbReference>
<evidence type="ECO:0000256" key="6">
    <source>
        <dbReference type="SAM" id="Phobius"/>
    </source>
</evidence>
<feature type="region of interest" description="Disordered" evidence="5">
    <location>
        <begin position="440"/>
        <end position="463"/>
    </location>
</feature>
<evidence type="ECO:0000259" key="7">
    <source>
        <dbReference type="Pfam" id="PF00520"/>
    </source>
</evidence>
<dbReference type="EMBL" id="JBGBPQ010000004">
    <property type="protein sequence ID" value="KAL1525316.1"/>
    <property type="molecule type" value="Genomic_DNA"/>
</dbReference>
<feature type="region of interest" description="Disordered" evidence="5">
    <location>
        <begin position="373"/>
        <end position="426"/>
    </location>
</feature>
<keyword evidence="4 6" id="KW-0472">Membrane</keyword>
<feature type="transmembrane region" description="Helical" evidence="6">
    <location>
        <begin position="100"/>
        <end position="122"/>
    </location>
</feature>
<evidence type="ECO:0000313" key="8">
    <source>
        <dbReference type="EMBL" id="KAL1525316.1"/>
    </source>
</evidence>
<evidence type="ECO:0000256" key="3">
    <source>
        <dbReference type="ARBA" id="ARBA00022989"/>
    </source>
</evidence>
<dbReference type="Proteomes" id="UP001515480">
    <property type="component" value="Unassembled WGS sequence"/>
</dbReference>
<dbReference type="InterPro" id="IPR027359">
    <property type="entry name" value="Volt_channel_dom_sf"/>
</dbReference>
<proteinExistence type="predicted"/>
<dbReference type="PANTHER" id="PTHR10037:SF62">
    <property type="entry name" value="SODIUM CHANNEL PROTEIN 60E"/>
    <property type="match status" value="1"/>
</dbReference>
<keyword evidence="9" id="KW-1185">Reference proteome</keyword>
<keyword evidence="3 6" id="KW-1133">Transmembrane helix</keyword>
<protein>
    <recommendedName>
        <fullName evidence="7">Ion transport domain-containing protein</fullName>
    </recommendedName>
</protein>
<feature type="transmembrane region" description="Helical" evidence="6">
    <location>
        <begin position="128"/>
        <end position="153"/>
    </location>
</feature>
<organism evidence="8 9">
    <name type="scientific">Prymnesium parvum</name>
    <name type="common">Toxic golden alga</name>
    <dbReference type="NCBI Taxonomy" id="97485"/>
    <lineage>
        <taxon>Eukaryota</taxon>
        <taxon>Haptista</taxon>
        <taxon>Haptophyta</taxon>
        <taxon>Prymnesiophyceae</taxon>
        <taxon>Prymnesiales</taxon>
        <taxon>Prymnesiaceae</taxon>
        <taxon>Prymnesium</taxon>
    </lineage>
</organism>